<protein>
    <recommendedName>
        <fullName evidence="3">MORN repeat protein</fullName>
    </recommendedName>
</protein>
<organism evidence="1 2">
    <name type="scientific">Paramecium sonneborni</name>
    <dbReference type="NCBI Taxonomy" id="65129"/>
    <lineage>
        <taxon>Eukaryota</taxon>
        <taxon>Sar</taxon>
        <taxon>Alveolata</taxon>
        <taxon>Ciliophora</taxon>
        <taxon>Intramacronucleata</taxon>
        <taxon>Oligohymenophorea</taxon>
        <taxon>Peniculida</taxon>
        <taxon>Parameciidae</taxon>
        <taxon>Paramecium</taxon>
    </lineage>
</organism>
<keyword evidence="2" id="KW-1185">Reference proteome</keyword>
<sequence>MNYSNCPKFQIDNPIWKWQEGTYVIDGIQQYFNEYMWLPQKMSFFIQLTKNQEVKYIYEGEILRIDQVLDKEIKPEIMKNLVQIKHLRWEGQYGKNKEKIGKWIAYWKNQDLNIGGYYENGLKTGIWIDIEEDFWNDLQFLYTGEYKNGRRKGKWETMYREYEENEFFKIGGGFYNEDGKKDGIWIDLHENFQIWCYVIYIGEYHNDNRKGKWEIRYKSYQDQEFRIIGGGNYNEQGRKDGNWIDIIDAFDKQNSYIKKGHYQNGKPIGNFQEEKLN</sequence>
<dbReference type="EMBL" id="CAJJDN010000208">
    <property type="protein sequence ID" value="CAD8129136.1"/>
    <property type="molecule type" value="Genomic_DNA"/>
</dbReference>
<dbReference type="PANTHER" id="PTHR33706">
    <property type="entry name" value="MORN VARIANT REPEAT PROTEIN"/>
    <property type="match status" value="1"/>
</dbReference>
<reference evidence="1" key="1">
    <citation type="submission" date="2021-01" db="EMBL/GenBank/DDBJ databases">
        <authorList>
            <consortium name="Genoscope - CEA"/>
            <person name="William W."/>
        </authorList>
    </citation>
    <scope>NUCLEOTIDE SEQUENCE</scope>
</reference>
<gene>
    <name evidence="1" type="ORF">PSON_ATCC_30995.1.T2080013</name>
</gene>
<comment type="caution">
    <text evidence="1">The sequence shown here is derived from an EMBL/GenBank/DDBJ whole genome shotgun (WGS) entry which is preliminary data.</text>
</comment>
<evidence type="ECO:0000313" key="2">
    <source>
        <dbReference type="Proteomes" id="UP000692954"/>
    </source>
</evidence>
<name>A0A8S1RLQ5_9CILI</name>
<accession>A0A8S1RLQ5</accession>
<dbReference type="Proteomes" id="UP000692954">
    <property type="component" value="Unassembled WGS sequence"/>
</dbReference>
<dbReference type="AlphaFoldDB" id="A0A8S1RLQ5"/>
<dbReference type="PANTHER" id="PTHR33706:SF1">
    <property type="entry name" value="TPR REPEAT PROTEIN"/>
    <property type="match status" value="1"/>
</dbReference>
<dbReference type="OrthoDB" id="309239at2759"/>
<proteinExistence type="predicted"/>
<evidence type="ECO:0000313" key="1">
    <source>
        <dbReference type="EMBL" id="CAD8129136.1"/>
    </source>
</evidence>
<evidence type="ECO:0008006" key="3">
    <source>
        <dbReference type="Google" id="ProtNLM"/>
    </source>
</evidence>